<gene>
    <name evidence="2" type="ORF">VNI00_017949</name>
</gene>
<keyword evidence="3" id="KW-1185">Reference proteome</keyword>
<organism evidence="2 3">
    <name type="scientific">Paramarasmius palmivorus</name>
    <dbReference type="NCBI Taxonomy" id="297713"/>
    <lineage>
        <taxon>Eukaryota</taxon>
        <taxon>Fungi</taxon>
        <taxon>Dikarya</taxon>
        <taxon>Basidiomycota</taxon>
        <taxon>Agaricomycotina</taxon>
        <taxon>Agaricomycetes</taxon>
        <taxon>Agaricomycetidae</taxon>
        <taxon>Agaricales</taxon>
        <taxon>Marasmiineae</taxon>
        <taxon>Marasmiaceae</taxon>
        <taxon>Paramarasmius</taxon>
    </lineage>
</organism>
<accession>A0AAW0B2B5</accession>
<protein>
    <submittedName>
        <fullName evidence="2">Uncharacterized protein</fullName>
    </submittedName>
</protein>
<comment type="caution">
    <text evidence="2">The sequence shown here is derived from an EMBL/GenBank/DDBJ whole genome shotgun (WGS) entry which is preliminary data.</text>
</comment>
<sequence length="281" mass="30317">MSSLADESERVDRPISANPSLSSVSESSSPLLRDNDERASPSSLESGRLSPPPCAQPRCLATRSFPESSISDASTNTSPQPDDSDILPNNSRKQRQRFAAAEAAARSGGTIIPLVPSRSSNSGPNHSLRQLRRLAARRVPLLSHTSTPIIPDCEPTNIPSNSLERMERRVLSVSNTLEAAPEHTLSQRRRLFSEAAMRRRDRNSRHTPPDPFAPIVLPTLVHVEHVQISGPSSSPYRVPVTLSEGVVDNDVSSPPRLPSSPIEIVAQSSFPASRGAPTEGP</sequence>
<name>A0AAW0B2B5_9AGAR</name>
<dbReference type="Proteomes" id="UP001383192">
    <property type="component" value="Unassembled WGS sequence"/>
</dbReference>
<feature type="compositionally biased region" description="Polar residues" evidence="1">
    <location>
        <begin position="65"/>
        <end position="91"/>
    </location>
</feature>
<dbReference type="EMBL" id="JAYKXP010000200">
    <property type="protein sequence ID" value="KAK7019752.1"/>
    <property type="molecule type" value="Genomic_DNA"/>
</dbReference>
<proteinExistence type="predicted"/>
<evidence type="ECO:0000256" key="1">
    <source>
        <dbReference type="SAM" id="MobiDB-lite"/>
    </source>
</evidence>
<feature type="region of interest" description="Disordered" evidence="1">
    <location>
        <begin position="1"/>
        <end position="97"/>
    </location>
</feature>
<evidence type="ECO:0000313" key="2">
    <source>
        <dbReference type="EMBL" id="KAK7019752.1"/>
    </source>
</evidence>
<dbReference type="AlphaFoldDB" id="A0AAW0B2B5"/>
<evidence type="ECO:0000313" key="3">
    <source>
        <dbReference type="Proteomes" id="UP001383192"/>
    </source>
</evidence>
<feature type="region of interest" description="Disordered" evidence="1">
    <location>
        <begin position="246"/>
        <end position="281"/>
    </location>
</feature>
<feature type="compositionally biased region" description="Low complexity" evidence="1">
    <location>
        <begin position="16"/>
        <end position="29"/>
    </location>
</feature>
<reference evidence="2 3" key="1">
    <citation type="submission" date="2024-01" db="EMBL/GenBank/DDBJ databases">
        <title>A draft genome for a cacao thread blight-causing isolate of Paramarasmius palmivorus.</title>
        <authorList>
            <person name="Baruah I.K."/>
            <person name="Bukari Y."/>
            <person name="Amoako-Attah I."/>
            <person name="Meinhardt L.W."/>
            <person name="Bailey B.A."/>
            <person name="Cohen S.P."/>
        </authorList>
    </citation>
    <scope>NUCLEOTIDE SEQUENCE [LARGE SCALE GENOMIC DNA]</scope>
    <source>
        <strain evidence="2 3">GH-12</strain>
    </source>
</reference>